<name>K1PS98_MAGGI</name>
<dbReference type="HOGENOM" id="CLU_2690228_0_0_1"/>
<protein>
    <submittedName>
        <fullName evidence="1">Uncharacterized protein</fullName>
    </submittedName>
</protein>
<dbReference type="EMBL" id="JH815744">
    <property type="protein sequence ID" value="EKC27087.1"/>
    <property type="molecule type" value="Genomic_DNA"/>
</dbReference>
<reference evidence="1" key="1">
    <citation type="journal article" date="2012" name="Nature">
        <title>The oyster genome reveals stress adaptation and complexity of shell formation.</title>
        <authorList>
            <person name="Zhang G."/>
            <person name="Fang X."/>
            <person name="Guo X."/>
            <person name="Li L."/>
            <person name="Luo R."/>
            <person name="Xu F."/>
            <person name="Yang P."/>
            <person name="Zhang L."/>
            <person name="Wang X."/>
            <person name="Qi H."/>
            <person name="Xiong Z."/>
            <person name="Que H."/>
            <person name="Xie Y."/>
            <person name="Holland P.W."/>
            <person name="Paps J."/>
            <person name="Zhu Y."/>
            <person name="Wu F."/>
            <person name="Chen Y."/>
            <person name="Wang J."/>
            <person name="Peng C."/>
            <person name="Meng J."/>
            <person name="Yang L."/>
            <person name="Liu J."/>
            <person name="Wen B."/>
            <person name="Zhang N."/>
            <person name="Huang Z."/>
            <person name="Zhu Q."/>
            <person name="Feng Y."/>
            <person name="Mount A."/>
            <person name="Hedgecock D."/>
            <person name="Xu Z."/>
            <person name="Liu Y."/>
            <person name="Domazet-Loso T."/>
            <person name="Du Y."/>
            <person name="Sun X."/>
            <person name="Zhang S."/>
            <person name="Liu B."/>
            <person name="Cheng P."/>
            <person name="Jiang X."/>
            <person name="Li J."/>
            <person name="Fan D."/>
            <person name="Wang W."/>
            <person name="Fu W."/>
            <person name="Wang T."/>
            <person name="Wang B."/>
            <person name="Zhang J."/>
            <person name="Peng Z."/>
            <person name="Li Y."/>
            <person name="Li N."/>
            <person name="Wang J."/>
            <person name="Chen M."/>
            <person name="He Y."/>
            <person name="Tan F."/>
            <person name="Song X."/>
            <person name="Zheng Q."/>
            <person name="Huang R."/>
            <person name="Yang H."/>
            <person name="Du X."/>
            <person name="Chen L."/>
            <person name="Yang M."/>
            <person name="Gaffney P.M."/>
            <person name="Wang S."/>
            <person name="Luo L."/>
            <person name="She Z."/>
            <person name="Ming Y."/>
            <person name="Huang W."/>
            <person name="Zhang S."/>
            <person name="Huang B."/>
            <person name="Zhang Y."/>
            <person name="Qu T."/>
            <person name="Ni P."/>
            <person name="Miao G."/>
            <person name="Wang J."/>
            <person name="Wang Q."/>
            <person name="Steinberg C.E."/>
            <person name="Wang H."/>
            <person name="Li N."/>
            <person name="Qian L."/>
            <person name="Zhang G."/>
            <person name="Li Y."/>
            <person name="Yang H."/>
            <person name="Liu X."/>
            <person name="Wang J."/>
            <person name="Yin Y."/>
            <person name="Wang J."/>
        </authorList>
    </citation>
    <scope>NUCLEOTIDE SEQUENCE [LARGE SCALE GENOMIC DNA]</scope>
    <source>
        <strain evidence="1">05x7-T-G4-1.051#20</strain>
    </source>
</reference>
<organism evidence="1">
    <name type="scientific">Magallana gigas</name>
    <name type="common">Pacific oyster</name>
    <name type="synonym">Crassostrea gigas</name>
    <dbReference type="NCBI Taxonomy" id="29159"/>
    <lineage>
        <taxon>Eukaryota</taxon>
        <taxon>Metazoa</taxon>
        <taxon>Spiralia</taxon>
        <taxon>Lophotrochozoa</taxon>
        <taxon>Mollusca</taxon>
        <taxon>Bivalvia</taxon>
        <taxon>Autobranchia</taxon>
        <taxon>Pteriomorphia</taxon>
        <taxon>Ostreida</taxon>
        <taxon>Ostreoidea</taxon>
        <taxon>Ostreidae</taxon>
        <taxon>Magallana</taxon>
    </lineage>
</organism>
<evidence type="ECO:0000313" key="1">
    <source>
        <dbReference type="EMBL" id="EKC27087.1"/>
    </source>
</evidence>
<dbReference type="AlphaFoldDB" id="K1PS98"/>
<gene>
    <name evidence="1" type="ORF">CGI_10014907</name>
</gene>
<proteinExistence type="predicted"/>
<accession>K1PS98</accession>
<dbReference type="InParanoid" id="K1PS98"/>
<sequence length="74" mass="7933">MLGSKPIKGNSWGQFPGQPGCKGCGPQETFVNCADIKITPSDGNPQPAIKAPVTILKPKQHGNLQFRPQRHGNL</sequence>